<dbReference type="SUPFAM" id="SSF56219">
    <property type="entry name" value="DNase I-like"/>
    <property type="match status" value="1"/>
</dbReference>
<dbReference type="PANTHER" id="PTHR46890:SF48">
    <property type="entry name" value="RNA-DIRECTED DNA POLYMERASE"/>
    <property type="match status" value="1"/>
</dbReference>
<dbReference type="InterPro" id="IPR043502">
    <property type="entry name" value="DNA/RNA_pol_sf"/>
</dbReference>
<dbReference type="InterPro" id="IPR036691">
    <property type="entry name" value="Endo/exonu/phosph_ase_sf"/>
</dbReference>
<feature type="domain" description="Reverse transcriptase" evidence="1">
    <location>
        <begin position="416"/>
        <end position="699"/>
    </location>
</feature>
<sequence>MAKILPSPMTQVRWLLRNPAIHHENPQLECTGLGESDNGIEAPRVGLSGGLMLLWKTNVDVTLLNFDSCFFDCYIKYEDDPRFHFIGFYGAPNIANRSSSWTLLKRLADVAPLSPWLAIRDFNEILSNSNKSGGNLRNETQMVDFRQVFDKCCFHVAPYEGDPFTWVKNCSAAATIKERLDWYFVNSHWENNFSTPIVHHLDYYQSNHWAILAVFNSQSATATETKRRSRFCFEKLWLFDLESQEVIHSNWNIMPSANPITAVFGSINSCSESRQSWHIQKYGKMKKKINACQDKVTNLNNLTNRTSSNLAELQQVEAILDDLLKQEEVVQNYFAEMFMATDIDDSALSTTLQCIPTLVTIEDNDNLTRIFTTAEVEVALKTMAADKSPGVDGMSAMFYQHYWSIVGGLVSKAILSVLNDGADPTSLNRTIITLLPKVKKAQRMQDFLLISLCNVISKLVTEILVARFKQVLPKVISATQSAFLPNYLITDNILVAFELIHAIKNKTSSRNCIASLKLYMNKAFDRVEWRFIEEVMKKMGFFSQWTSLIMRCLTTNSFSFLINGEVMGALTPSKGLRQGCPLSPYLFLICSEGLSRLLQHEQDIDNLNGFKLTRRATPISHLLFADDSLLFCQANESSCLTIKRVLDLYHRISGQVLNSNKSCDGGMGFRSFVHFNQALLAKQAWRLVEKPDSLLGQLLKSRYYPHNSVLEAHIGHSPSLTWQAIHWGKDLLKSGLRWKVGEGRSILSGTDPWLPGHSSFLPFHYTGPLNGTVANLITPDRQWNMPLLQQFFSPLDVERILTVLLSYFSSDHRLIWHHQHTDIYTVQSGYHLARSLDETKNSSSSTSASSLWNFLWALPLPPKVWTYSKLTFDWHACSSIKRGDYLLHLHSIHSTSEMEQIFCMLWSIWSERNKVVHGQRPKPARDLASYAYTYCQNFLVATTKYHPEASQAQTQPPPQVVPAPAPWKPPLGDGFKLNVDVAVDVNNNVLGVQCFNS</sequence>
<evidence type="ECO:0000313" key="3">
    <source>
        <dbReference type="Proteomes" id="UP000596661"/>
    </source>
</evidence>
<dbReference type="Proteomes" id="UP000596661">
    <property type="component" value="Chromosome 4"/>
</dbReference>
<dbReference type="Pfam" id="PF00078">
    <property type="entry name" value="RVT_1"/>
    <property type="match status" value="1"/>
</dbReference>
<dbReference type="CDD" id="cd01650">
    <property type="entry name" value="RT_nLTR_like"/>
    <property type="match status" value="1"/>
</dbReference>
<dbReference type="InterPro" id="IPR052343">
    <property type="entry name" value="Retrotransposon-Effector_Assoc"/>
</dbReference>
<dbReference type="SUPFAM" id="SSF56672">
    <property type="entry name" value="DNA/RNA polymerases"/>
    <property type="match status" value="1"/>
</dbReference>
<name>A0A803PHB2_CANSA</name>
<dbReference type="PROSITE" id="PS50878">
    <property type="entry name" value="RT_POL"/>
    <property type="match status" value="1"/>
</dbReference>
<dbReference type="Gene3D" id="3.60.10.10">
    <property type="entry name" value="Endonuclease/exonuclease/phosphatase"/>
    <property type="match status" value="1"/>
</dbReference>
<reference evidence="2" key="2">
    <citation type="submission" date="2021-03" db="UniProtKB">
        <authorList>
            <consortium name="EnsemblPlants"/>
        </authorList>
    </citation>
    <scope>IDENTIFICATION</scope>
</reference>
<dbReference type="PANTHER" id="PTHR46890">
    <property type="entry name" value="NON-LTR RETROLELEMENT REVERSE TRANSCRIPTASE-LIKE PROTEIN-RELATED"/>
    <property type="match status" value="1"/>
</dbReference>
<dbReference type="EMBL" id="UZAU01000358">
    <property type="status" value="NOT_ANNOTATED_CDS"/>
    <property type="molecule type" value="Genomic_DNA"/>
</dbReference>
<evidence type="ECO:0000313" key="2">
    <source>
        <dbReference type="EnsemblPlants" id="cds.evm.model.04.401"/>
    </source>
</evidence>
<dbReference type="InterPro" id="IPR000477">
    <property type="entry name" value="RT_dom"/>
</dbReference>
<dbReference type="EnsemblPlants" id="evm.model.04.401">
    <property type="protein sequence ID" value="cds.evm.model.04.401"/>
    <property type="gene ID" value="evm.TU.04.401"/>
</dbReference>
<reference evidence="2" key="1">
    <citation type="submission" date="2018-11" db="EMBL/GenBank/DDBJ databases">
        <authorList>
            <person name="Grassa J C."/>
        </authorList>
    </citation>
    <scope>NUCLEOTIDE SEQUENCE [LARGE SCALE GENOMIC DNA]</scope>
</reference>
<protein>
    <recommendedName>
        <fullName evidence="1">Reverse transcriptase domain-containing protein</fullName>
    </recommendedName>
</protein>
<organism evidence="2 3">
    <name type="scientific">Cannabis sativa</name>
    <name type="common">Hemp</name>
    <name type="synonym">Marijuana</name>
    <dbReference type="NCBI Taxonomy" id="3483"/>
    <lineage>
        <taxon>Eukaryota</taxon>
        <taxon>Viridiplantae</taxon>
        <taxon>Streptophyta</taxon>
        <taxon>Embryophyta</taxon>
        <taxon>Tracheophyta</taxon>
        <taxon>Spermatophyta</taxon>
        <taxon>Magnoliopsida</taxon>
        <taxon>eudicotyledons</taxon>
        <taxon>Gunneridae</taxon>
        <taxon>Pentapetalae</taxon>
        <taxon>rosids</taxon>
        <taxon>fabids</taxon>
        <taxon>Rosales</taxon>
        <taxon>Cannabaceae</taxon>
        <taxon>Cannabis</taxon>
    </lineage>
</organism>
<accession>A0A803PHB2</accession>
<keyword evidence="3" id="KW-1185">Reference proteome</keyword>
<dbReference type="AlphaFoldDB" id="A0A803PHB2"/>
<dbReference type="Gramene" id="evm.model.04.401">
    <property type="protein sequence ID" value="cds.evm.model.04.401"/>
    <property type="gene ID" value="evm.TU.04.401"/>
</dbReference>
<evidence type="ECO:0000259" key="1">
    <source>
        <dbReference type="PROSITE" id="PS50878"/>
    </source>
</evidence>
<proteinExistence type="predicted"/>